<comment type="caution">
    <text evidence="5">The sequence shown here is derived from an EMBL/GenBank/DDBJ whole genome shotgun (WGS) entry which is preliminary data.</text>
</comment>
<name>A0ABU4BA85_9NOCA</name>
<dbReference type="Pfam" id="PF13404">
    <property type="entry name" value="HTH_AsnC-type"/>
    <property type="match status" value="1"/>
</dbReference>
<dbReference type="Proteomes" id="UP001185755">
    <property type="component" value="Unassembled WGS sequence"/>
</dbReference>
<keyword evidence="1" id="KW-0805">Transcription regulation</keyword>
<dbReference type="InterPro" id="IPR019887">
    <property type="entry name" value="Tscrpt_reg_AsnC/Lrp_C"/>
</dbReference>
<keyword evidence="6" id="KW-1185">Reference proteome</keyword>
<dbReference type="SMART" id="SM00344">
    <property type="entry name" value="HTH_ASNC"/>
    <property type="match status" value="1"/>
</dbReference>
<dbReference type="CDD" id="cd00090">
    <property type="entry name" value="HTH_ARSR"/>
    <property type="match status" value="1"/>
</dbReference>
<proteinExistence type="predicted"/>
<protein>
    <submittedName>
        <fullName evidence="5">Lrp/AsnC family transcriptional regulator</fullName>
    </submittedName>
</protein>
<evidence type="ECO:0000256" key="1">
    <source>
        <dbReference type="ARBA" id="ARBA00023015"/>
    </source>
</evidence>
<dbReference type="InterPro" id="IPR000485">
    <property type="entry name" value="AsnC-type_HTH_dom"/>
</dbReference>
<dbReference type="InterPro" id="IPR011008">
    <property type="entry name" value="Dimeric_a/b-barrel"/>
</dbReference>
<dbReference type="EMBL" id="JAWLJX010000001">
    <property type="protein sequence ID" value="MDV6261038.1"/>
    <property type="molecule type" value="Genomic_DNA"/>
</dbReference>
<dbReference type="SUPFAM" id="SSF54909">
    <property type="entry name" value="Dimeric alpha+beta barrel"/>
    <property type="match status" value="1"/>
</dbReference>
<reference evidence="5 6" key="1">
    <citation type="submission" date="2023-10" db="EMBL/GenBank/DDBJ databases">
        <title>Development of a sustainable strategy for remediation of hydrocarbon-contaminated territories based on the waste exchange concept.</title>
        <authorList>
            <person name="Krivoruchko A."/>
        </authorList>
    </citation>
    <scope>NUCLEOTIDE SEQUENCE [LARGE SCALE GENOMIC DNA]</scope>
    <source>
        <strain evidence="5 6">IEGM 1323</strain>
    </source>
</reference>
<organism evidence="5 6">
    <name type="scientific">Rhodococcoides yunnanense</name>
    <dbReference type="NCBI Taxonomy" id="278209"/>
    <lineage>
        <taxon>Bacteria</taxon>
        <taxon>Bacillati</taxon>
        <taxon>Actinomycetota</taxon>
        <taxon>Actinomycetes</taxon>
        <taxon>Mycobacteriales</taxon>
        <taxon>Nocardiaceae</taxon>
        <taxon>Rhodococcoides</taxon>
    </lineage>
</organism>
<dbReference type="Gene3D" id="3.30.70.920">
    <property type="match status" value="1"/>
</dbReference>
<dbReference type="InterPro" id="IPR036388">
    <property type="entry name" value="WH-like_DNA-bd_sf"/>
</dbReference>
<evidence type="ECO:0000313" key="6">
    <source>
        <dbReference type="Proteomes" id="UP001185755"/>
    </source>
</evidence>
<dbReference type="Gene3D" id="1.10.10.10">
    <property type="entry name" value="Winged helix-like DNA-binding domain superfamily/Winged helix DNA-binding domain"/>
    <property type="match status" value="1"/>
</dbReference>
<dbReference type="PRINTS" id="PR00033">
    <property type="entry name" value="HTHASNC"/>
</dbReference>
<dbReference type="Pfam" id="PF01037">
    <property type="entry name" value="AsnC_trans_reg"/>
    <property type="match status" value="1"/>
</dbReference>
<dbReference type="PANTHER" id="PTHR30154:SF34">
    <property type="entry name" value="TRANSCRIPTIONAL REGULATOR AZLB"/>
    <property type="match status" value="1"/>
</dbReference>
<keyword evidence="3" id="KW-0804">Transcription</keyword>
<dbReference type="InterPro" id="IPR011991">
    <property type="entry name" value="ArsR-like_HTH"/>
</dbReference>
<dbReference type="PANTHER" id="PTHR30154">
    <property type="entry name" value="LEUCINE-RESPONSIVE REGULATORY PROTEIN"/>
    <property type="match status" value="1"/>
</dbReference>
<evidence type="ECO:0000256" key="2">
    <source>
        <dbReference type="ARBA" id="ARBA00023125"/>
    </source>
</evidence>
<sequence length="174" mass="18638">MRCNVDSALDELDRALLAALHENSRIGVLELSRTLGVARATVTARVQRLEDSGVITGYRTRIGLAAAGYGVQAFVTLEIAQGALGDVVAVLEQIPGVLEAFATTGAGDVLCRVAAASHDDLQRTLIVLNQSRTIARSTSVVVLSELVEFRTMPLLNTAEPDRTPKAPAFRRTRE</sequence>
<evidence type="ECO:0000259" key="4">
    <source>
        <dbReference type="PROSITE" id="PS50956"/>
    </source>
</evidence>
<keyword evidence="2" id="KW-0238">DNA-binding</keyword>
<accession>A0ABU4BA85</accession>
<evidence type="ECO:0000313" key="5">
    <source>
        <dbReference type="EMBL" id="MDV6261038.1"/>
    </source>
</evidence>
<dbReference type="PROSITE" id="PS50956">
    <property type="entry name" value="HTH_ASNC_2"/>
    <property type="match status" value="1"/>
</dbReference>
<gene>
    <name evidence="5" type="ORF">R3P96_06760</name>
</gene>
<dbReference type="InterPro" id="IPR036390">
    <property type="entry name" value="WH_DNA-bd_sf"/>
</dbReference>
<feature type="domain" description="HTH asnC-type" evidence="4">
    <location>
        <begin position="9"/>
        <end position="70"/>
    </location>
</feature>
<evidence type="ECO:0000256" key="3">
    <source>
        <dbReference type="ARBA" id="ARBA00023163"/>
    </source>
</evidence>
<dbReference type="SUPFAM" id="SSF46785">
    <property type="entry name" value="Winged helix' DNA-binding domain"/>
    <property type="match status" value="1"/>
</dbReference>
<dbReference type="InterPro" id="IPR019888">
    <property type="entry name" value="Tscrpt_reg_AsnC-like"/>
</dbReference>